<organism evidence="2 3">
    <name type="scientific">Streptomyces hawaiiensis</name>
    <dbReference type="NCBI Taxonomy" id="67305"/>
    <lineage>
        <taxon>Bacteria</taxon>
        <taxon>Bacillati</taxon>
        <taxon>Actinomycetota</taxon>
        <taxon>Actinomycetes</taxon>
        <taxon>Kitasatosporales</taxon>
        <taxon>Streptomycetaceae</taxon>
        <taxon>Streptomyces</taxon>
    </lineage>
</organism>
<dbReference type="Proteomes" id="UP000495940">
    <property type="component" value="Chromosome"/>
</dbReference>
<sequence>MVGLVSLRRHDTLAQIATGFGICVGTAHGPGQAHDLIAARAYRITRTCERHGSPLLTNRAHLGAESLPQRKGGSAHWHTRPNDGCWREFSDH</sequence>
<proteinExistence type="predicted"/>
<keyword evidence="3" id="KW-1185">Reference proteome</keyword>
<dbReference type="KEGG" id="shaw:CEB94_30940"/>
<accession>A0A6G5RKS5</accession>
<feature type="region of interest" description="Disordered" evidence="1">
    <location>
        <begin position="64"/>
        <end position="92"/>
    </location>
</feature>
<evidence type="ECO:0000313" key="2">
    <source>
        <dbReference type="EMBL" id="QCD58758.1"/>
    </source>
</evidence>
<protein>
    <submittedName>
        <fullName evidence="2">Uncharacterized protein</fullName>
    </submittedName>
</protein>
<evidence type="ECO:0000313" key="3">
    <source>
        <dbReference type="Proteomes" id="UP000495940"/>
    </source>
</evidence>
<dbReference type="EMBL" id="CP021978">
    <property type="protein sequence ID" value="QCD58758.1"/>
    <property type="molecule type" value="Genomic_DNA"/>
</dbReference>
<name>A0A6G5RKS5_9ACTN</name>
<dbReference type="AlphaFoldDB" id="A0A6G5RKS5"/>
<reference evidence="2 3" key="1">
    <citation type="submission" date="2017-06" db="EMBL/GenBank/DDBJ databases">
        <title>Complete Genome Sequence of Streptomyces hawaiiensis NRRL 15010 and insights into acyldepsipeptides biosynthesis.</title>
        <authorList>
            <person name="Mariita R.M."/>
            <person name="Sello J.K."/>
        </authorList>
    </citation>
    <scope>NUCLEOTIDE SEQUENCE [LARGE SCALE GENOMIC DNA]</scope>
    <source>
        <strain evidence="2 3">ATCC 12236</strain>
    </source>
</reference>
<gene>
    <name evidence="2" type="ORF">CEB94_30940</name>
</gene>
<evidence type="ECO:0000256" key="1">
    <source>
        <dbReference type="SAM" id="MobiDB-lite"/>
    </source>
</evidence>